<sequence length="140" mass="15414">MGKRVIEKLNGIGPGCNNLQEMSVMKMTSFNNYGTGGERDYRVGICGKKNNSSAYTITGFLSIDWGAEGNLTDSETDITWVADDNFIDLGHKEELTNSDGMGYESYLQSYRVFPKPLNKSCYQLPVKSSTPSVEIIVCCG</sequence>
<organism evidence="3 4">
    <name type="scientific">Taxus chinensis</name>
    <name type="common">Chinese yew</name>
    <name type="synonym">Taxus wallichiana var. chinensis</name>
    <dbReference type="NCBI Taxonomy" id="29808"/>
    <lineage>
        <taxon>Eukaryota</taxon>
        <taxon>Viridiplantae</taxon>
        <taxon>Streptophyta</taxon>
        <taxon>Embryophyta</taxon>
        <taxon>Tracheophyta</taxon>
        <taxon>Spermatophyta</taxon>
        <taxon>Pinopsida</taxon>
        <taxon>Pinidae</taxon>
        <taxon>Conifers II</taxon>
        <taxon>Cupressales</taxon>
        <taxon>Taxaceae</taxon>
        <taxon>Taxus</taxon>
    </lineage>
</organism>
<comment type="subcellular location">
    <subcellularLocation>
        <location evidence="1">Membrane</location>
        <topology evidence="1">Single-pass membrane protein</topology>
    </subcellularLocation>
</comment>
<dbReference type="Proteomes" id="UP000824469">
    <property type="component" value="Unassembled WGS sequence"/>
</dbReference>
<dbReference type="Pfam" id="PF12819">
    <property type="entry name" value="Malectin_like"/>
    <property type="match status" value="1"/>
</dbReference>
<evidence type="ECO:0000313" key="4">
    <source>
        <dbReference type="Proteomes" id="UP000824469"/>
    </source>
</evidence>
<accession>A0AA38GPI1</accession>
<comment type="caution">
    <text evidence="3">The sequence shown here is derived from an EMBL/GenBank/DDBJ whole genome shotgun (WGS) entry which is preliminary data.</text>
</comment>
<keyword evidence="4" id="KW-1185">Reference proteome</keyword>
<dbReference type="AlphaFoldDB" id="A0AA38GPI1"/>
<evidence type="ECO:0000256" key="1">
    <source>
        <dbReference type="ARBA" id="ARBA00004167"/>
    </source>
</evidence>
<gene>
    <name evidence="3" type="ORF">KI387_006729</name>
</gene>
<name>A0AA38GPI1_TAXCH</name>
<evidence type="ECO:0000259" key="2">
    <source>
        <dbReference type="Pfam" id="PF12819"/>
    </source>
</evidence>
<dbReference type="EMBL" id="JAHRHJ020000002">
    <property type="protein sequence ID" value="KAH9326551.1"/>
    <property type="molecule type" value="Genomic_DNA"/>
</dbReference>
<dbReference type="GO" id="GO:0016020">
    <property type="term" value="C:membrane"/>
    <property type="evidence" value="ECO:0007669"/>
    <property type="project" value="UniProtKB-SubCell"/>
</dbReference>
<evidence type="ECO:0000313" key="3">
    <source>
        <dbReference type="EMBL" id="KAH9326551.1"/>
    </source>
</evidence>
<reference evidence="3 4" key="1">
    <citation type="journal article" date="2021" name="Nat. Plants">
        <title>The Taxus genome provides insights into paclitaxel biosynthesis.</title>
        <authorList>
            <person name="Xiong X."/>
            <person name="Gou J."/>
            <person name="Liao Q."/>
            <person name="Li Y."/>
            <person name="Zhou Q."/>
            <person name="Bi G."/>
            <person name="Li C."/>
            <person name="Du R."/>
            <person name="Wang X."/>
            <person name="Sun T."/>
            <person name="Guo L."/>
            <person name="Liang H."/>
            <person name="Lu P."/>
            <person name="Wu Y."/>
            <person name="Zhang Z."/>
            <person name="Ro D.K."/>
            <person name="Shang Y."/>
            <person name="Huang S."/>
            <person name="Yan J."/>
        </authorList>
    </citation>
    <scope>NUCLEOTIDE SEQUENCE [LARGE SCALE GENOMIC DNA]</scope>
    <source>
        <strain evidence="3">Ta-2019</strain>
    </source>
</reference>
<protein>
    <recommendedName>
        <fullName evidence="2">Malectin-like domain-containing protein</fullName>
    </recommendedName>
</protein>
<proteinExistence type="predicted"/>
<feature type="non-terminal residue" evidence="3">
    <location>
        <position position="1"/>
    </location>
</feature>
<feature type="domain" description="Malectin-like" evidence="2">
    <location>
        <begin position="64"/>
        <end position="129"/>
    </location>
</feature>
<dbReference type="InterPro" id="IPR024788">
    <property type="entry name" value="Malectin-like_Carb-bd_dom"/>
</dbReference>